<proteinExistence type="predicted"/>
<protein>
    <submittedName>
        <fullName evidence="1">Baseplate J protein</fullName>
    </submittedName>
</protein>
<reference evidence="2" key="1">
    <citation type="submission" date="2016-07" db="EMBL/GenBank/DDBJ databases">
        <title>Nontailed viruses are major unrecognized killers of bacteria in the ocean.</title>
        <authorList>
            <person name="Kauffman K."/>
            <person name="Hussain F."/>
            <person name="Yang J."/>
            <person name="Arevalo P."/>
            <person name="Brown J."/>
            <person name="Cutler M."/>
            <person name="Kelly L."/>
            <person name="Polz M.F."/>
        </authorList>
    </citation>
    <scope>NUCLEOTIDE SEQUENCE [LARGE SCALE GENOMIC DNA]</scope>
    <source>
        <strain evidence="2">10N.261.55.E11</strain>
    </source>
</reference>
<gene>
    <name evidence="1" type="ORF">BCU17_04825</name>
</gene>
<accession>A0A2N7F7R5</accession>
<dbReference type="EMBL" id="MCWU01000057">
    <property type="protein sequence ID" value="PMJ62264.1"/>
    <property type="molecule type" value="Genomic_DNA"/>
</dbReference>
<dbReference type="Proteomes" id="UP000235330">
    <property type="component" value="Unassembled WGS sequence"/>
</dbReference>
<evidence type="ECO:0000313" key="1">
    <source>
        <dbReference type="EMBL" id="PMJ62264.1"/>
    </source>
</evidence>
<comment type="caution">
    <text evidence="1">The sequence shown here is derived from an EMBL/GenBank/DDBJ whole genome shotgun (WGS) entry which is preliminary data.</text>
</comment>
<sequence length="326" mass="36806">MSNKPQAFSEPNFESLLNEYINFAVEYCAQRDEDKAKQLREAFNNQGELLAQVTQAFVLKRTAEIREQNHQALQMFRKYVTDTEMVDLLALQYSLKRQVIEAGDDTVFPAKPAVMESNESLLQRFDLAPFQFHTTGTRLGYRFHAMTLEERPTITVDSEKDALVMRYEFPETSLPNPIKDAQARMLEPNSGKVCVALLSRTSPNGVPSSTLLERARQYLNRDDIAQESDEVTVKAATPKPYQIEVTLFTGADPNNEVEKESAVAVAWLFAEKAQRLGGIIDREEVAHIFYELGAKRAKVQAPAVDVVCAWDEAPHCTEVIVNVRSE</sequence>
<organism evidence="1 2">
    <name type="scientific">Vibrio splendidus</name>
    <dbReference type="NCBI Taxonomy" id="29497"/>
    <lineage>
        <taxon>Bacteria</taxon>
        <taxon>Pseudomonadati</taxon>
        <taxon>Pseudomonadota</taxon>
        <taxon>Gammaproteobacteria</taxon>
        <taxon>Vibrionales</taxon>
        <taxon>Vibrionaceae</taxon>
        <taxon>Vibrio</taxon>
    </lineage>
</organism>
<name>A0A2N7F7R5_VIBSP</name>
<dbReference type="RefSeq" id="WP_102517020.1">
    <property type="nucleotide sequence ID" value="NZ_CAWNSM010000057.1"/>
</dbReference>
<evidence type="ECO:0000313" key="2">
    <source>
        <dbReference type="Proteomes" id="UP000235330"/>
    </source>
</evidence>
<dbReference type="AlphaFoldDB" id="A0A2N7F7R5"/>